<evidence type="ECO:0000256" key="2">
    <source>
        <dbReference type="SAM" id="MobiDB-lite"/>
    </source>
</evidence>
<comment type="caution">
    <text evidence="4">The sequence shown here is derived from an EMBL/GenBank/DDBJ whole genome shotgun (WGS) entry which is preliminary data.</text>
</comment>
<dbReference type="Proteomes" id="UP000094501">
    <property type="component" value="Unassembled WGS sequence"/>
</dbReference>
<organism evidence="4 5">
    <name type="scientific">Methyloceanibacter methanicus</name>
    <dbReference type="NCBI Taxonomy" id="1774968"/>
    <lineage>
        <taxon>Bacteria</taxon>
        <taxon>Pseudomonadati</taxon>
        <taxon>Pseudomonadota</taxon>
        <taxon>Alphaproteobacteria</taxon>
        <taxon>Hyphomicrobiales</taxon>
        <taxon>Hyphomicrobiaceae</taxon>
        <taxon>Methyloceanibacter</taxon>
    </lineage>
</organism>
<dbReference type="InterPro" id="IPR012480">
    <property type="entry name" value="Hepar_II_III_C"/>
</dbReference>
<dbReference type="GO" id="GO:0016829">
    <property type="term" value="F:lyase activity"/>
    <property type="evidence" value="ECO:0007669"/>
    <property type="project" value="InterPro"/>
</dbReference>
<evidence type="ECO:0000313" key="4">
    <source>
        <dbReference type="EMBL" id="ODS01138.1"/>
    </source>
</evidence>
<proteinExistence type="predicted"/>
<dbReference type="OrthoDB" id="9787373at2"/>
<dbReference type="EMBL" id="LPWG01000002">
    <property type="protein sequence ID" value="ODS01138.1"/>
    <property type="molecule type" value="Genomic_DNA"/>
</dbReference>
<sequence length="472" mass="51582">MHDFIRLRRQIPPLAWQPEIVARRVISWLSNSVLVLAADEPEAYESFLKELTAQLRYLSAGYRDAPDGVPRLLSLMALLYGGLCIADQKPVVDRYTKPFCRELDRQILPDGGHISRNPEALIELLLDLLPLRQCFVARDRTPPKELTDAVDRIMPMLRFFRLGDGSMARFNGAGPTPTDALATVRAYDDIEGAPVRSAANSGYVRVEAGSTLILCDLGPPPVASLTRDAHAGFLSFEMSSGDAPIIINCGAPTPEFEEWRLFSRTTPAHSTLSLEDDSLAEFEVANEDAEPEPDATLIGPLNPQGAFSDQGEGGNLRIKGSHDGYVERYGVSHARQILIAPDGNLISSEDKLSTRGLKSPEGLIAGSYAVRFHLHPSVKAQTMGDGMSAVLVLRNGETWRLSANAEEMTIEESVLLADPRGPQVTSQIVLSGMMGEAREVRIVWNLEKTGEEAAPHPLVDPNDTPDIRSNDS</sequence>
<dbReference type="GO" id="GO:0030313">
    <property type="term" value="C:cell envelope"/>
    <property type="evidence" value="ECO:0007669"/>
    <property type="project" value="UniProtKB-SubCell"/>
</dbReference>
<evidence type="ECO:0000259" key="3">
    <source>
        <dbReference type="Pfam" id="PF07940"/>
    </source>
</evidence>
<comment type="subcellular location">
    <subcellularLocation>
        <location evidence="1">Cell envelope</location>
    </subcellularLocation>
</comment>
<dbReference type="Pfam" id="PF07940">
    <property type="entry name" value="Hepar_II_III_C"/>
    <property type="match status" value="1"/>
</dbReference>
<dbReference type="Gene3D" id="1.50.10.100">
    <property type="entry name" value="Chondroitin AC/alginate lyase"/>
    <property type="match status" value="1"/>
</dbReference>
<dbReference type="InterPro" id="IPR008929">
    <property type="entry name" value="Chondroitin_lyas"/>
</dbReference>
<dbReference type="Gene3D" id="2.70.98.70">
    <property type="match status" value="1"/>
</dbReference>
<keyword evidence="5" id="KW-1185">Reference proteome</keyword>
<accession>A0A1E3W5N7</accession>
<protein>
    <recommendedName>
        <fullName evidence="3">Heparinase II/III-like C-terminal domain-containing protein</fullName>
    </recommendedName>
</protein>
<evidence type="ECO:0000256" key="1">
    <source>
        <dbReference type="ARBA" id="ARBA00004196"/>
    </source>
</evidence>
<reference evidence="4 5" key="1">
    <citation type="journal article" date="2016" name="Environ. Microbiol.">
        <title>New Methyloceanibacter diversity from North Sea sediments includes methanotroph containing solely the soluble methane monooxygenase.</title>
        <authorList>
            <person name="Vekeman B."/>
            <person name="Kerckhof F.M."/>
            <person name="Cremers G."/>
            <person name="de Vos P."/>
            <person name="Vandamme P."/>
            <person name="Boon N."/>
            <person name="Op den Camp H.J."/>
            <person name="Heylen K."/>
        </authorList>
    </citation>
    <scope>NUCLEOTIDE SEQUENCE [LARGE SCALE GENOMIC DNA]</scope>
    <source>
        <strain evidence="4 5">R-67174</strain>
    </source>
</reference>
<dbReference type="AlphaFoldDB" id="A0A1E3W5N7"/>
<evidence type="ECO:0000313" key="5">
    <source>
        <dbReference type="Proteomes" id="UP000094501"/>
    </source>
</evidence>
<dbReference type="RefSeq" id="WP_083240281.1">
    <property type="nucleotide sequence ID" value="NZ_LPWG01000002.1"/>
</dbReference>
<gene>
    <name evidence="4" type="ORF">AUC68_12230</name>
</gene>
<feature type="domain" description="Heparinase II/III-like C-terminal" evidence="3">
    <location>
        <begin position="193"/>
        <end position="441"/>
    </location>
</feature>
<dbReference type="STRING" id="1774968.AUC68_12230"/>
<feature type="region of interest" description="Disordered" evidence="2">
    <location>
        <begin position="453"/>
        <end position="472"/>
    </location>
</feature>
<name>A0A1E3W5N7_9HYPH</name>